<evidence type="ECO:0000313" key="1">
    <source>
        <dbReference type="EMBL" id="GHO52244.1"/>
    </source>
</evidence>
<evidence type="ECO:0008006" key="3">
    <source>
        <dbReference type="Google" id="ProtNLM"/>
    </source>
</evidence>
<accession>A0ABQ3UHP9</accession>
<gene>
    <name evidence="1" type="ORF">KSB_07190</name>
</gene>
<keyword evidence="2" id="KW-1185">Reference proteome</keyword>
<dbReference type="EMBL" id="BNJG01000001">
    <property type="protein sequence ID" value="GHO52244.1"/>
    <property type="molecule type" value="Genomic_DNA"/>
</dbReference>
<name>A0ABQ3UHP9_9CHLR</name>
<organism evidence="1 2">
    <name type="scientific">Ktedonobacter robiniae</name>
    <dbReference type="NCBI Taxonomy" id="2778365"/>
    <lineage>
        <taxon>Bacteria</taxon>
        <taxon>Bacillati</taxon>
        <taxon>Chloroflexota</taxon>
        <taxon>Ktedonobacteria</taxon>
        <taxon>Ktedonobacterales</taxon>
        <taxon>Ktedonobacteraceae</taxon>
        <taxon>Ktedonobacter</taxon>
    </lineage>
</organism>
<comment type="caution">
    <text evidence="1">The sequence shown here is derived from an EMBL/GenBank/DDBJ whole genome shotgun (WGS) entry which is preliminary data.</text>
</comment>
<evidence type="ECO:0000313" key="2">
    <source>
        <dbReference type="Proteomes" id="UP000654345"/>
    </source>
</evidence>
<protein>
    <recommendedName>
        <fullName evidence="3">DUF4388 domain-containing protein</fullName>
    </recommendedName>
</protein>
<proteinExistence type="predicted"/>
<dbReference type="RefSeq" id="WP_201369170.1">
    <property type="nucleotide sequence ID" value="NZ_BNJG01000001.1"/>
</dbReference>
<dbReference type="Proteomes" id="UP000654345">
    <property type="component" value="Unassembled WGS sequence"/>
</dbReference>
<reference evidence="1 2" key="1">
    <citation type="journal article" date="2021" name="Int. J. Syst. Evol. Microbiol.">
        <title>Reticulibacter mediterranei gen. nov., sp. nov., within the new family Reticulibacteraceae fam. nov., and Ktedonospora formicarum gen. nov., sp. nov., Ktedonobacter robiniae sp. nov., Dictyobacter formicarum sp. nov. and Dictyobacter arantiisoli sp. nov., belonging to the class Ktedonobacteria.</title>
        <authorList>
            <person name="Yabe S."/>
            <person name="Zheng Y."/>
            <person name="Wang C.M."/>
            <person name="Sakai Y."/>
            <person name="Abe K."/>
            <person name="Yokota A."/>
            <person name="Donadio S."/>
            <person name="Cavaletti L."/>
            <person name="Monciardini P."/>
        </authorList>
    </citation>
    <scope>NUCLEOTIDE SEQUENCE [LARGE SCALE GENOMIC DNA]</scope>
    <source>
        <strain evidence="1 2">SOSP1-30</strain>
    </source>
</reference>
<sequence>MITQLSSTQASLCCDATQRYFLDAVNALLDVRDQERSGRLSIRSDERRGLIHFYFQEGRLVHIMGDKRNLEALLQDLLQWQRAKVRFDAQIGAPFRDVTWHQAEFFQSWLELVEVKGVVYGVSHASLDGLAGYMAAHLPARPLTEGASVSTSKDAQLALWVSAKMAVCVVPETPRFPAVPETPRLPAVPETSPGWRFQVNQALQQAGRLTQDVTRVLTRIMHVGSRQPIG</sequence>